<evidence type="ECO:0000313" key="1">
    <source>
        <dbReference type="EMBL" id="OCH87574.1"/>
    </source>
</evidence>
<gene>
    <name evidence="1" type="ORF">OBBRIDRAFT_693613</name>
</gene>
<name>A0A8E2AQM1_9APHY</name>
<organism evidence="1 2">
    <name type="scientific">Obba rivulosa</name>
    <dbReference type="NCBI Taxonomy" id="1052685"/>
    <lineage>
        <taxon>Eukaryota</taxon>
        <taxon>Fungi</taxon>
        <taxon>Dikarya</taxon>
        <taxon>Basidiomycota</taxon>
        <taxon>Agaricomycotina</taxon>
        <taxon>Agaricomycetes</taxon>
        <taxon>Polyporales</taxon>
        <taxon>Gelatoporiaceae</taxon>
        <taxon>Obba</taxon>
    </lineage>
</organism>
<reference evidence="1 2" key="1">
    <citation type="submission" date="2016-07" db="EMBL/GenBank/DDBJ databases">
        <title>Draft genome of the white-rot fungus Obba rivulosa 3A-2.</title>
        <authorList>
            <consortium name="DOE Joint Genome Institute"/>
            <person name="Miettinen O."/>
            <person name="Riley R."/>
            <person name="Acob R."/>
            <person name="Barry K."/>
            <person name="Cullen D."/>
            <person name="De Vries R."/>
            <person name="Hainaut M."/>
            <person name="Hatakka A."/>
            <person name="Henrissat B."/>
            <person name="Hilden K."/>
            <person name="Kuo R."/>
            <person name="Labutti K."/>
            <person name="Lipzen A."/>
            <person name="Makela M.R."/>
            <person name="Sandor L."/>
            <person name="Spatafora J.W."/>
            <person name="Grigoriev I.V."/>
            <person name="Hibbett D.S."/>
        </authorList>
    </citation>
    <scope>NUCLEOTIDE SEQUENCE [LARGE SCALE GENOMIC DNA]</scope>
    <source>
        <strain evidence="1 2">3A-2</strain>
    </source>
</reference>
<proteinExistence type="predicted"/>
<keyword evidence="2" id="KW-1185">Reference proteome</keyword>
<feature type="non-terminal residue" evidence="1">
    <location>
        <position position="52"/>
    </location>
</feature>
<evidence type="ECO:0000313" key="2">
    <source>
        <dbReference type="Proteomes" id="UP000250043"/>
    </source>
</evidence>
<dbReference type="EMBL" id="KV722480">
    <property type="protein sequence ID" value="OCH87574.1"/>
    <property type="molecule type" value="Genomic_DNA"/>
</dbReference>
<dbReference type="OrthoDB" id="2798924at2759"/>
<feature type="non-terminal residue" evidence="1">
    <location>
        <position position="1"/>
    </location>
</feature>
<accession>A0A8E2AQM1</accession>
<sequence>LLSVTANNATANSIMINKLSNHTSTFPGQANCTCCFDHILNLVVKSLLCLFD</sequence>
<dbReference type="Proteomes" id="UP000250043">
    <property type="component" value="Unassembled WGS sequence"/>
</dbReference>
<protein>
    <submittedName>
        <fullName evidence="1">Uncharacterized protein</fullName>
    </submittedName>
</protein>
<dbReference type="AlphaFoldDB" id="A0A8E2AQM1"/>